<feature type="region of interest" description="Disordered" evidence="1">
    <location>
        <begin position="1"/>
        <end position="22"/>
    </location>
</feature>
<keyword evidence="2" id="KW-0472">Membrane</keyword>
<evidence type="ECO:0000256" key="2">
    <source>
        <dbReference type="SAM" id="Phobius"/>
    </source>
</evidence>
<evidence type="ECO:0000313" key="3">
    <source>
        <dbReference type="EMBL" id="OZG65891.1"/>
    </source>
</evidence>
<gene>
    <name evidence="3" type="ORF">BEUL_1789</name>
</gene>
<name>A0A261G390_9BIFI</name>
<keyword evidence="2" id="KW-1133">Transmembrane helix</keyword>
<feature type="transmembrane region" description="Helical" evidence="2">
    <location>
        <begin position="242"/>
        <end position="263"/>
    </location>
</feature>
<protein>
    <submittedName>
        <fullName evidence="3">Fructose permease</fullName>
    </submittedName>
</protein>
<dbReference type="Pfam" id="PF19700">
    <property type="entry name" value="DUF6198"/>
    <property type="match status" value="1"/>
</dbReference>
<feature type="transmembrane region" description="Helical" evidence="2">
    <location>
        <begin position="94"/>
        <end position="114"/>
    </location>
</feature>
<comment type="caution">
    <text evidence="3">The sequence shown here is derived from an EMBL/GenBank/DDBJ whole genome shotgun (WGS) entry which is preliminary data.</text>
</comment>
<proteinExistence type="predicted"/>
<keyword evidence="2" id="KW-0812">Transmembrane</keyword>
<dbReference type="InterPro" id="IPR038750">
    <property type="entry name" value="YczE/YyaS-like"/>
</dbReference>
<feature type="transmembrane region" description="Helical" evidence="2">
    <location>
        <begin position="213"/>
        <end position="236"/>
    </location>
</feature>
<organism evidence="3 4">
    <name type="scientific">Bifidobacterium eulemuris</name>
    <dbReference type="NCBI Taxonomy" id="1765219"/>
    <lineage>
        <taxon>Bacteria</taxon>
        <taxon>Bacillati</taxon>
        <taxon>Actinomycetota</taxon>
        <taxon>Actinomycetes</taxon>
        <taxon>Bifidobacteriales</taxon>
        <taxon>Bifidobacteriaceae</taxon>
        <taxon>Bifidobacterium</taxon>
    </lineage>
</organism>
<evidence type="ECO:0000256" key="1">
    <source>
        <dbReference type="SAM" id="MobiDB-lite"/>
    </source>
</evidence>
<feature type="transmembrane region" description="Helical" evidence="2">
    <location>
        <begin position="126"/>
        <end position="145"/>
    </location>
</feature>
<feature type="transmembrane region" description="Helical" evidence="2">
    <location>
        <begin position="165"/>
        <end position="185"/>
    </location>
</feature>
<reference evidence="3 4" key="1">
    <citation type="journal article" date="2017" name="BMC Genomics">
        <title>Comparative genomic and phylogenomic analyses of the Bifidobacteriaceae family.</title>
        <authorList>
            <person name="Lugli G.A."/>
            <person name="Milani C."/>
            <person name="Turroni F."/>
            <person name="Duranti S."/>
            <person name="Mancabelli L."/>
            <person name="Mangifesta M."/>
            <person name="Ferrario C."/>
            <person name="Modesto M."/>
            <person name="Mattarelli P."/>
            <person name="Jiri K."/>
            <person name="van Sinderen D."/>
            <person name="Ventura M."/>
        </authorList>
    </citation>
    <scope>NUCLEOTIDE SEQUENCE [LARGE SCALE GENOMIC DNA]</scope>
    <source>
        <strain evidence="3 4">DSM 100216</strain>
    </source>
</reference>
<dbReference type="Proteomes" id="UP000216057">
    <property type="component" value="Unassembled WGS sequence"/>
</dbReference>
<dbReference type="AlphaFoldDB" id="A0A261G390"/>
<accession>A0A261G390</accession>
<evidence type="ECO:0000313" key="4">
    <source>
        <dbReference type="Proteomes" id="UP000216057"/>
    </source>
</evidence>
<dbReference type="RefSeq" id="WP_211279945.1">
    <property type="nucleotide sequence ID" value="NZ_CP062938.1"/>
</dbReference>
<feature type="compositionally biased region" description="Low complexity" evidence="1">
    <location>
        <begin position="7"/>
        <end position="22"/>
    </location>
</feature>
<dbReference type="EMBL" id="MWWZ01000010">
    <property type="protein sequence ID" value="OZG65891.1"/>
    <property type="molecule type" value="Genomic_DNA"/>
</dbReference>
<sequence length="283" mass="29918">MTTMDFATSSSSPSSVSSSARAGRTASRGTTIALFALSLPLNALGNVLTAVSSNRVAGEGAQASYLGAAFWTAAEYNFADVLPAWLNVGGVFNLQFWSFFLVGLAVIVVNQLLVGRVNWARILGNVIFLVPFSLLVGVFTDFFLGRYTPGWDGLPYAGSSIVMHVAYVLVNFVGVACIAIAISIYQRANIALHPADDLMQILRFKYCKGNAAVAMWLSYVPPALVAVVSIALLSVANGGLTVNFFGLGTVFAFLFQGGITGWADTHVFPSFKHQALDVGAVAA</sequence>